<reference evidence="3" key="1">
    <citation type="submission" date="2018-12" db="EMBL/GenBank/DDBJ databases">
        <title>Tengunoibacter tsumagoiensis gen. nov., sp. nov., Dictyobacter kobayashii sp. nov., D. alpinus sp. nov., and D. joshuensis sp. nov. and description of Dictyobacteraceae fam. nov. within the order Ktedonobacterales isolated from Tengu-no-mugimeshi.</title>
        <authorList>
            <person name="Wang C.M."/>
            <person name="Zheng Y."/>
            <person name="Sakai Y."/>
            <person name="Toyoda A."/>
            <person name="Minakuchi Y."/>
            <person name="Abe K."/>
            <person name="Yokota A."/>
            <person name="Yabe S."/>
        </authorList>
    </citation>
    <scope>NUCLEOTIDE SEQUENCE [LARGE SCALE GENOMIC DNA]</scope>
    <source>
        <strain evidence="3">Uno11</strain>
    </source>
</reference>
<dbReference type="AlphaFoldDB" id="A0A402ANT3"/>
<keyword evidence="3" id="KW-1185">Reference proteome</keyword>
<evidence type="ECO:0000256" key="1">
    <source>
        <dbReference type="SAM" id="Phobius"/>
    </source>
</evidence>
<accession>A0A402ANT3</accession>
<dbReference type="RefSeq" id="WP_126552395.1">
    <property type="nucleotide sequence ID" value="NZ_BIFS01000001.1"/>
</dbReference>
<proteinExistence type="predicted"/>
<organism evidence="2 3">
    <name type="scientific">Dictyobacter kobayashii</name>
    <dbReference type="NCBI Taxonomy" id="2014872"/>
    <lineage>
        <taxon>Bacteria</taxon>
        <taxon>Bacillati</taxon>
        <taxon>Chloroflexota</taxon>
        <taxon>Ktedonobacteria</taxon>
        <taxon>Ktedonobacterales</taxon>
        <taxon>Dictyobacteraceae</taxon>
        <taxon>Dictyobacter</taxon>
    </lineage>
</organism>
<dbReference type="EMBL" id="BIFS01000001">
    <property type="protein sequence ID" value="GCE20776.1"/>
    <property type="molecule type" value="Genomic_DNA"/>
</dbReference>
<gene>
    <name evidence="2" type="ORF">KDK_45760</name>
</gene>
<keyword evidence="1" id="KW-0472">Membrane</keyword>
<evidence type="ECO:0000313" key="3">
    <source>
        <dbReference type="Proteomes" id="UP000287188"/>
    </source>
</evidence>
<feature type="transmembrane region" description="Helical" evidence="1">
    <location>
        <begin position="177"/>
        <end position="195"/>
    </location>
</feature>
<dbReference type="Gene3D" id="1.20.120.80">
    <property type="entry name" value="Cytochrome c oxidase, subunit III, four-helix bundle"/>
    <property type="match status" value="1"/>
</dbReference>
<name>A0A402ANT3_9CHLR</name>
<feature type="transmembrane region" description="Helical" evidence="1">
    <location>
        <begin position="64"/>
        <end position="84"/>
    </location>
</feature>
<protein>
    <recommendedName>
        <fullName evidence="4">Heme-copper oxidase subunit III family profile domain-containing protein</fullName>
    </recommendedName>
</protein>
<comment type="caution">
    <text evidence="2">The sequence shown here is derived from an EMBL/GenBank/DDBJ whole genome shotgun (WGS) entry which is preliminary data.</text>
</comment>
<dbReference type="Proteomes" id="UP000287188">
    <property type="component" value="Unassembled WGS sequence"/>
</dbReference>
<dbReference type="GO" id="GO:0022904">
    <property type="term" value="P:respiratory electron transport chain"/>
    <property type="evidence" value="ECO:0007669"/>
    <property type="project" value="InterPro"/>
</dbReference>
<dbReference type="GO" id="GO:0016020">
    <property type="term" value="C:membrane"/>
    <property type="evidence" value="ECO:0007669"/>
    <property type="project" value="InterPro"/>
</dbReference>
<feature type="transmembrane region" description="Helical" evidence="1">
    <location>
        <begin position="21"/>
        <end position="44"/>
    </location>
</feature>
<evidence type="ECO:0000313" key="2">
    <source>
        <dbReference type="EMBL" id="GCE20776.1"/>
    </source>
</evidence>
<feature type="transmembrane region" description="Helical" evidence="1">
    <location>
        <begin position="98"/>
        <end position="117"/>
    </location>
</feature>
<dbReference type="OrthoDB" id="9847577at2"/>
<dbReference type="InterPro" id="IPR013833">
    <property type="entry name" value="Cyt_c_oxidase_su3_a-hlx"/>
</dbReference>
<dbReference type="GO" id="GO:0004129">
    <property type="term" value="F:cytochrome-c oxidase activity"/>
    <property type="evidence" value="ECO:0007669"/>
    <property type="project" value="InterPro"/>
</dbReference>
<sequence length="196" mass="21775">MNTALEQMHEIEPRVRVVRARAAVLLLILSDALSIVAIMAAGGYLSALDTLNQYRLSGEHPPAFLPGLLLIIGLLLSGLSYYWWERSVRKDDGSGQQVFFYLALVLMVLGLVGQIWIGATLGYAAPFHAYVSLMLLFTWYAAAHLLLTVIVGALMLGRLLRGRVAGYSYLVTSVGYWWYYTVIAALIMWLFASLLM</sequence>
<keyword evidence="1" id="KW-1133">Transmembrane helix</keyword>
<feature type="transmembrane region" description="Helical" evidence="1">
    <location>
        <begin position="129"/>
        <end position="156"/>
    </location>
</feature>
<evidence type="ECO:0008006" key="4">
    <source>
        <dbReference type="Google" id="ProtNLM"/>
    </source>
</evidence>
<keyword evidence="1" id="KW-0812">Transmembrane</keyword>